<gene>
    <name evidence="1" type="primary">Necator_chrV.g18280</name>
    <name evidence="1" type="ORF">RB195_013489</name>
</gene>
<name>A0ABR1DVS8_NECAM</name>
<protein>
    <submittedName>
        <fullName evidence="1">Uncharacterized protein</fullName>
    </submittedName>
</protein>
<organism evidence="1 2">
    <name type="scientific">Necator americanus</name>
    <name type="common">Human hookworm</name>
    <dbReference type="NCBI Taxonomy" id="51031"/>
    <lineage>
        <taxon>Eukaryota</taxon>
        <taxon>Metazoa</taxon>
        <taxon>Ecdysozoa</taxon>
        <taxon>Nematoda</taxon>
        <taxon>Chromadorea</taxon>
        <taxon>Rhabditida</taxon>
        <taxon>Rhabditina</taxon>
        <taxon>Rhabditomorpha</taxon>
        <taxon>Strongyloidea</taxon>
        <taxon>Ancylostomatidae</taxon>
        <taxon>Bunostominae</taxon>
        <taxon>Necator</taxon>
    </lineage>
</organism>
<evidence type="ECO:0000313" key="2">
    <source>
        <dbReference type="Proteomes" id="UP001303046"/>
    </source>
</evidence>
<dbReference type="EMBL" id="JAVFWL010000005">
    <property type="protein sequence ID" value="KAK6754517.1"/>
    <property type="molecule type" value="Genomic_DNA"/>
</dbReference>
<comment type="caution">
    <text evidence="1">The sequence shown here is derived from an EMBL/GenBank/DDBJ whole genome shotgun (WGS) entry which is preliminary data.</text>
</comment>
<sequence length="75" mass="8765">MVTHTVPFTTSTATKEGWKSKPKLNLKCAIPNQRSKTLISPSQSLRQNRKQLHLRTDQETRSMIDELRFLFMYSL</sequence>
<accession>A0ABR1DVS8</accession>
<dbReference type="Proteomes" id="UP001303046">
    <property type="component" value="Unassembled WGS sequence"/>
</dbReference>
<reference evidence="1 2" key="1">
    <citation type="submission" date="2023-08" db="EMBL/GenBank/DDBJ databases">
        <title>A Necator americanus chromosomal reference genome.</title>
        <authorList>
            <person name="Ilik V."/>
            <person name="Petrzelkova K.J."/>
            <person name="Pardy F."/>
            <person name="Fuh T."/>
            <person name="Niatou-Singa F.S."/>
            <person name="Gouil Q."/>
            <person name="Baker L."/>
            <person name="Ritchie M.E."/>
            <person name="Jex A.R."/>
            <person name="Gazzola D."/>
            <person name="Li H."/>
            <person name="Toshio Fujiwara R."/>
            <person name="Zhan B."/>
            <person name="Aroian R.V."/>
            <person name="Pafco B."/>
            <person name="Schwarz E.M."/>
        </authorList>
    </citation>
    <scope>NUCLEOTIDE SEQUENCE [LARGE SCALE GENOMIC DNA]</scope>
    <source>
        <strain evidence="1 2">Aroian</strain>
        <tissue evidence="1">Whole animal</tissue>
    </source>
</reference>
<keyword evidence="2" id="KW-1185">Reference proteome</keyword>
<evidence type="ECO:0000313" key="1">
    <source>
        <dbReference type="EMBL" id="KAK6754517.1"/>
    </source>
</evidence>
<proteinExistence type="predicted"/>